<reference evidence="2" key="1">
    <citation type="submission" date="2023-01" db="EMBL/GenBank/DDBJ databases">
        <title>Key to firefly adult light organ development and bioluminescence: homeobox transcription factors regulate luciferase expression and transportation to peroxisome.</title>
        <authorList>
            <person name="Fu X."/>
        </authorList>
    </citation>
    <scope>NUCLEOTIDE SEQUENCE [LARGE SCALE GENOMIC DNA]</scope>
</reference>
<dbReference type="EMBL" id="JARPUR010000001">
    <property type="protein sequence ID" value="KAK4887424.1"/>
    <property type="molecule type" value="Genomic_DNA"/>
</dbReference>
<accession>A0AAN7PIQ9</accession>
<sequence length="86" mass="9804">MDNETFTFLLRILLPNVAKQGTSLRQSISAEDRLMLTLRYLATGETLRSLSFSTRIAHNTLSVIIKEVLLAICKCLEEEYLKVNML</sequence>
<keyword evidence="2" id="KW-1185">Reference proteome</keyword>
<evidence type="ECO:0000313" key="1">
    <source>
        <dbReference type="EMBL" id="KAK4887424.1"/>
    </source>
</evidence>
<comment type="caution">
    <text evidence="1">The sequence shown here is derived from an EMBL/GenBank/DDBJ whole genome shotgun (WGS) entry which is preliminary data.</text>
</comment>
<name>A0AAN7PIQ9_9COLE</name>
<evidence type="ECO:0008006" key="3">
    <source>
        <dbReference type="Google" id="ProtNLM"/>
    </source>
</evidence>
<evidence type="ECO:0000313" key="2">
    <source>
        <dbReference type="Proteomes" id="UP001353858"/>
    </source>
</evidence>
<organism evidence="1 2">
    <name type="scientific">Aquatica leii</name>
    <dbReference type="NCBI Taxonomy" id="1421715"/>
    <lineage>
        <taxon>Eukaryota</taxon>
        <taxon>Metazoa</taxon>
        <taxon>Ecdysozoa</taxon>
        <taxon>Arthropoda</taxon>
        <taxon>Hexapoda</taxon>
        <taxon>Insecta</taxon>
        <taxon>Pterygota</taxon>
        <taxon>Neoptera</taxon>
        <taxon>Endopterygota</taxon>
        <taxon>Coleoptera</taxon>
        <taxon>Polyphaga</taxon>
        <taxon>Elateriformia</taxon>
        <taxon>Elateroidea</taxon>
        <taxon>Lampyridae</taxon>
        <taxon>Luciolinae</taxon>
        <taxon>Aquatica</taxon>
    </lineage>
</organism>
<dbReference type="AlphaFoldDB" id="A0AAN7PIQ9"/>
<protein>
    <recommendedName>
        <fullName evidence="3">Transposase Helix-turn-helix domain-containing protein</fullName>
    </recommendedName>
</protein>
<gene>
    <name evidence="1" type="ORF">RN001_003695</name>
</gene>
<dbReference type="Proteomes" id="UP001353858">
    <property type="component" value="Unassembled WGS sequence"/>
</dbReference>
<proteinExistence type="predicted"/>